<dbReference type="Gene3D" id="3.40.50.720">
    <property type="entry name" value="NAD(P)-binding Rossmann-like Domain"/>
    <property type="match status" value="1"/>
</dbReference>
<organism evidence="5 6">
    <name type="scientific">Isoptericola luteus</name>
    <dbReference type="NCBI Taxonomy" id="2879484"/>
    <lineage>
        <taxon>Bacteria</taxon>
        <taxon>Bacillati</taxon>
        <taxon>Actinomycetota</taxon>
        <taxon>Actinomycetes</taxon>
        <taxon>Micrococcales</taxon>
        <taxon>Promicromonosporaceae</taxon>
        <taxon>Isoptericola</taxon>
    </lineage>
</organism>
<dbReference type="RefSeq" id="WP_225565089.1">
    <property type="nucleotide sequence ID" value="NZ_JAIXCQ010000004.1"/>
</dbReference>
<keyword evidence="6" id="KW-1185">Reference proteome</keyword>
<dbReference type="Pfam" id="PF13561">
    <property type="entry name" value="adh_short_C2"/>
    <property type="match status" value="1"/>
</dbReference>
<dbReference type="InterPro" id="IPR057326">
    <property type="entry name" value="KR_dom"/>
</dbReference>
<dbReference type="EMBL" id="JAIXCQ010000004">
    <property type="protein sequence ID" value="MCA5893335.1"/>
    <property type="molecule type" value="Genomic_DNA"/>
</dbReference>
<evidence type="ECO:0000313" key="5">
    <source>
        <dbReference type="EMBL" id="MCA5893335.1"/>
    </source>
</evidence>
<keyword evidence="2" id="KW-0560">Oxidoreductase</keyword>
<dbReference type="SUPFAM" id="SSF51735">
    <property type="entry name" value="NAD(P)-binding Rossmann-fold domains"/>
    <property type="match status" value="1"/>
</dbReference>
<dbReference type="SMART" id="SM00822">
    <property type="entry name" value="PKS_KR"/>
    <property type="match status" value="1"/>
</dbReference>
<accession>A0ABS7ZE65</accession>
<keyword evidence="3" id="KW-0520">NAD</keyword>
<dbReference type="PANTHER" id="PTHR24321">
    <property type="entry name" value="DEHYDROGENASES, SHORT CHAIN"/>
    <property type="match status" value="1"/>
</dbReference>
<dbReference type="Proteomes" id="UP001319870">
    <property type="component" value="Unassembled WGS sequence"/>
</dbReference>
<comment type="caution">
    <text evidence="5">The sequence shown here is derived from an EMBL/GenBank/DDBJ whole genome shotgun (WGS) entry which is preliminary data.</text>
</comment>
<proteinExistence type="inferred from homology"/>
<evidence type="ECO:0000259" key="4">
    <source>
        <dbReference type="SMART" id="SM00822"/>
    </source>
</evidence>
<dbReference type="PANTHER" id="PTHR24321:SF8">
    <property type="entry name" value="ESTRADIOL 17-BETA-DEHYDROGENASE 8-RELATED"/>
    <property type="match status" value="1"/>
</dbReference>
<gene>
    <name evidence="5" type="ORF">LEP48_08185</name>
</gene>
<reference evidence="5 6" key="1">
    <citation type="submission" date="2021-09" db="EMBL/GenBank/DDBJ databases">
        <title>Isoptericola luteus sp. nov., a novel bacterium isolated from Harbin, the capital city of Heilongjiang province.</title>
        <authorList>
            <person name="Li J."/>
        </authorList>
    </citation>
    <scope>NUCLEOTIDE SEQUENCE [LARGE SCALE GENOMIC DNA]</scope>
    <source>
        <strain evidence="5 6">NEAU-Y5</strain>
    </source>
</reference>
<sequence>MTVKGLEGKVALVTGAGSGIGRATAVLLARQGATVVALGHRLECAEDAADEIRRDGGTALPVAADVADAAAVRDVLARVEQEAGRLDVVVANAGVNGVWAPLEELEPQEWAATIATNLTGTFHTVRFSVPLLVRQGGAVVVVSSINGTRTFSNSGASAYATSKAGQVAFARMAAVELGPRGVRVNSVCPGAIDTEIGDNTEQRHTDGLGVRAEFPDGQIPLTGQEPGSAAQVAETIAYLVSDAASHVTGTEVFVDGGQSLVA</sequence>
<evidence type="ECO:0000256" key="1">
    <source>
        <dbReference type="ARBA" id="ARBA00006484"/>
    </source>
</evidence>
<dbReference type="InterPro" id="IPR002347">
    <property type="entry name" value="SDR_fam"/>
</dbReference>
<dbReference type="NCBIfam" id="NF004203">
    <property type="entry name" value="PRK05653.2-4"/>
    <property type="match status" value="1"/>
</dbReference>
<dbReference type="PRINTS" id="PR00080">
    <property type="entry name" value="SDRFAMILY"/>
</dbReference>
<protein>
    <submittedName>
        <fullName evidence="5">SDR family oxidoreductase</fullName>
    </submittedName>
</protein>
<dbReference type="InterPro" id="IPR036291">
    <property type="entry name" value="NAD(P)-bd_dom_sf"/>
</dbReference>
<feature type="domain" description="Ketoreductase" evidence="4">
    <location>
        <begin position="9"/>
        <end position="199"/>
    </location>
</feature>
<evidence type="ECO:0000256" key="2">
    <source>
        <dbReference type="ARBA" id="ARBA00023002"/>
    </source>
</evidence>
<name>A0ABS7ZE65_9MICO</name>
<comment type="similarity">
    <text evidence="1">Belongs to the short-chain dehydrogenases/reductases (SDR) family.</text>
</comment>
<evidence type="ECO:0000313" key="6">
    <source>
        <dbReference type="Proteomes" id="UP001319870"/>
    </source>
</evidence>
<dbReference type="CDD" id="cd05233">
    <property type="entry name" value="SDR_c"/>
    <property type="match status" value="1"/>
</dbReference>
<dbReference type="PRINTS" id="PR00081">
    <property type="entry name" value="GDHRDH"/>
</dbReference>
<evidence type="ECO:0000256" key="3">
    <source>
        <dbReference type="ARBA" id="ARBA00023027"/>
    </source>
</evidence>